<evidence type="ECO:0000256" key="7">
    <source>
        <dbReference type="SAM" id="SignalP"/>
    </source>
</evidence>
<evidence type="ECO:0000256" key="6">
    <source>
        <dbReference type="ARBA" id="ARBA00049753"/>
    </source>
</evidence>
<evidence type="ECO:0000313" key="9">
    <source>
        <dbReference type="Proteomes" id="UP001302257"/>
    </source>
</evidence>
<dbReference type="InterPro" id="IPR050490">
    <property type="entry name" value="Bact_solute-bd_prot1"/>
</dbReference>
<comment type="similarity">
    <text evidence="2">Belongs to the bacterial solute-binding protein 1 family.</text>
</comment>
<dbReference type="InterPro" id="IPR006059">
    <property type="entry name" value="SBP"/>
</dbReference>
<dbReference type="EMBL" id="CP132507">
    <property type="protein sequence ID" value="WNO05540.1"/>
    <property type="molecule type" value="Genomic_DNA"/>
</dbReference>
<dbReference type="SUPFAM" id="SSF53850">
    <property type="entry name" value="Periplasmic binding protein-like II"/>
    <property type="match status" value="1"/>
</dbReference>
<evidence type="ECO:0000256" key="4">
    <source>
        <dbReference type="ARBA" id="ARBA00022729"/>
    </source>
</evidence>
<accession>A0ABZ0B1N2</accession>
<comment type="subcellular location">
    <subcellularLocation>
        <location evidence="1">Periplasm</location>
    </subcellularLocation>
</comment>
<feature type="chain" id="PRO_5046212681" description="Probable sugar-binding periplasmic protein" evidence="7">
    <location>
        <begin position="23"/>
        <end position="420"/>
    </location>
</feature>
<dbReference type="PANTHER" id="PTHR43649">
    <property type="entry name" value="ARABINOSE-BINDING PROTEIN-RELATED"/>
    <property type="match status" value="1"/>
</dbReference>
<comment type="function">
    <text evidence="5">Part of a binding-protein-dependent transport system for a sugar.</text>
</comment>
<organism evidence="8 9">
    <name type="scientific">Rhodoferax mekongensis</name>
    <dbReference type="NCBI Taxonomy" id="3068341"/>
    <lineage>
        <taxon>Bacteria</taxon>
        <taxon>Pseudomonadati</taxon>
        <taxon>Pseudomonadota</taxon>
        <taxon>Betaproteobacteria</taxon>
        <taxon>Burkholderiales</taxon>
        <taxon>Comamonadaceae</taxon>
        <taxon>Rhodoferax</taxon>
    </lineage>
</organism>
<dbReference type="RefSeq" id="WP_313868300.1">
    <property type="nucleotide sequence ID" value="NZ_CP132507.1"/>
</dbReference>
<dbReference type="Pfam" id="PF01547">
    <property type="entry name" value="SBP_bac_1"/>
    <property type="match status" value="1"/>
</dbReference>
<evidence type="ECO:0000256" key="2">
    <source>
        <dbReference type="ARBA" id="ARBA00008520"/>
    </source>
</evidence>
<feature type="signal peptide" evidence="7">
    <location>
        <begin position="1"/>
        <end position="22"/>
    </location>
</feature>
<gene>
    <name evidence="8" type="ORF">RAN89_03650</name>
</gene>
<dbReference type="Gene3D" id="3.40.190.10">
    <property type="entry name" value="Periplasmic binding protein-like II"/>
    <property type="match status" value="2"/>
</dbReference>
<keyword evidence="9" id="KW-1185">Reference proteome</keyword>
<keyword evidence="3" id="KW-0813">Transport</keyword>
<evidence type="ECO:0000256" key="1">
    <source>
        <dbReference type="ARBA" id="ARBA00004418"/>
    </source>
</evidence>
<evidence type="ECO:0000256" key="5">
    <source>
        <dbReference type="ARBA" id="ARBA00049629"/>
    </source>
</evidence>
<sequence length="420" mass="46436">MKGFARLAALLLCCVCLHSAQAQQMGVPMDVLHWWTSASERKAADQLALQLAQAGVQWKDAAIPGGGGMAAVKVLKSRVLMGDPPDVAQLIGTTLTDWADIGLVMPLNAVAQRQRWSQVLFPTVLELVTYKGDVIAAPLGVHRINTLLYNRKVFGRLGLTPPRTWAEFEMTARKLQAKGIRPLAWSDEPWQIATVFETMLLGDAGPALYRELIVQRKSSAWMDARVERALQRVRWLRALATDAPVERPWTESTRELMADNAGMMIMGDWAKGELMAWGASPVRDFGCAVVPGTENMHLYSIDTLAMLVSARPREAAQEKMAEVVTGIPAQLAYNRFKGAVPVRRDMDPAALDGCARDSWETFASPRNARVPSLAHRMAADEAIKDAVAQTLWRYLTDPRMETQEAQRRLASVIRAPSAER</sequence>
<evidence type="ECO:0000256" key="3">
    <source>
        <dbReference type="ARBA" id="ARBA00022448"/>
    </source>
</evidence>
<proteinExistence type="inferred from homology"/>
<protein>
    <recommendedName>
        <fullName evidence="6">Probable sugar-binding periplasmic protein</fullName>
    </recommendedName>
</protein>
<evidence type="ECO:0000313" key="8">
    <source>
        <dbReference type="EMBL" id="WNO05540.1"/>
    </source>
</evidence>
<keyword evidence="4 7" id="KW-0732">Signal</keyword>
<name>A0ABZ0B1N2_9BURK</name>
<dbReference type="Proteomes" id="UP001302257">
    <property type="component" value="Chromosome"/>
</dbReference>
<dbReference type="PANTHER" id="PTHR43649:SF28">
    <property type="entry name" value="BINDING PROTEIN COMPONENT OF ABC SUGAR TRANSPORTER-RELATED"/>
    <property type="match status" value="1"/>
</dbReference>
<reference evidence="8 9" key="1">
    <citation type="submission" date="2023-08" db="EMBL/GenBank/DDBJ databases">
        <title>Rhodoferax potami sp. nov. and Rhodoferax mekongensis sp. nov., isolated from the Mekong River in Thailand.</title>
        <authorList>
            <person name="Kitikhun S."/>
            <person name="Charoenyingcharoen P."/>
            <person name="Siriarchawattana P."/>
            <person name="Likhitrattanapisal S."/>
            <person name="Nilsakha T."/>
            <person name="Chanpet A."/>
            <person name="Rattanawaree P."/>
            <person name="Ingsriswang S."/>
        </authorList>
    </citation>
    <scope>NUCLEOTIDE SEQUENCE [LARGE SCALE GENOMIC DNA]</scope>
    <source>
        <strain evidence="8 9">TBRC 17307</strain>
    </source>
</reference>